<dbReference type="InterPro" id="IPR011992">
    <property type="entry name" value="EF-hand-dom_pair"/>
</dbReference>
<feature type="compositionally biased region" description="Low complexity" evidence="1">
    <location>
        <begin position="315"/>
        <end position="332"/>
    </location>
</feature>
<feature type="compositionally biased region" description="Acidic residues" evidence="1">
    <location>
        <begin position="301"/>
        <end position="314"/>
    </location>
</feature>
<evidence type="ECO:0000313" key="3">
    <source>
        <dbReference type="Proteomes" id="UP000002640"/>
    </source>
</evidence>
<dbReference type="GeneID" id="20638569"/>
<protein>
    <submittedName>
        <fullName evidence="2">Uncharacterized protein</fullName>
    </submittedName>
</protein>
<dbReference type="Pfam" id="PF14469">
    <property type="entry name" value="AKAP28"/>
    <property type="match status" value="1"/>
</dbReference>
<dbReference type="InParanoid" id="G4YU87"/>
<reference evidence="2 3" key="1">
    <citation type="journal article" date="2006" name="Science">
        <title>Phytophthora genome sequences uncover evolutionary origins and mechanisms of pathogenesis.</title>
        <authorList>
            <person name="Tyler B.M."/>
            <person name="Tripathy S."/>
            <person name="Zhang X."/>
            <person name="Dehal P."/>
            <person name="Jiang R.H."/>
            <person name="Aerts A."/>
            <person name="Arredondo F.D."/>
            <person name="Baxter L."/>
            <person name="Bensasson D."/>
            <person name="Beynon J.L."/>
            <person name="Chapman J."/>
            <person name="Damasceno C.M."/>
            <person name="Dorrance A.E."/>
            <person name="Dou D."/>
            <person name="Dickerman A.W."/>
            <person name="Dubchak I.L."/>
            <person name="Garbelotto M."/>
            <person name="Gijzen M."/>
            <person name="Gordon S.G."/>
            <person name="Govers F."/>
            <person name="Grunwald N.J."/>
            <person name="Huang W."/>
            <person name="Ivors K.L."/>
            <person name="Jones R.W."/>
            <person name="Kamoun S."/>
            <person name="Krampis K."/>
            <person name="Lamour K.H."/>
            <person name="Lee M.K."/>
            <person name="McDonald W.H."/>
            <person name="Medina M."/>
            <person name="Meijer H.J."/>
            <person name="Nordberg E.K."/>
            <person name="Maclean D.J."/>
            <person name="Ospina-Giraldo M.D."/>
            <person name="Morris P.F."/>
            <person name="Phuntumart V."/>
            <person name="Putnam N.H."/>
            <person name="Rash S."/>
            <person name="Rose J.K."/>
            <person name="Sakihama Y."/>
            <person name="Salamov A.A."/>
            <person name="Savidor A."/>
            <person name="Scheuring C.F."/>
            <person name="Smith B.M."/>
            <person name="Sobral B.W."/>
            <person name="Terry A."/>
            <person name="Torto-Alalibo T.A."/>
            <person name="Win J."/>
            <person name="Xu Z."/>
            <person name="Zhang H."/>
            <person name="Grigoriev I.V."/>
            <person name="Rokhsar D.S."/>
            <person name="Boore J.L."/>
        </authorList>
    </citation>
    <scope>NUCLEOTIDE SEQUENCE [LARGE SCALE GENOMIC DNA]</scope>
    <source>
        <strain evidence="2 3">P6497</strain>
    </source>
</reference>
<evidence type="ECO:0000313" key="2">
    <source>
        <dbReference type="EMBL" id="EGZ23642.1"/>
    </source>
</evidence>
<keyword evidence="3" id="KW-1185">Reference proteome</keyword>
<proteinExistence type="predicted"/>
<sequence>MADASDSQHAVQALLSQWAACGRLSYKFHVTAVASGKDSMSRMMATFSKPTTEMPAPEAVARLCFHLSADHQRVRGFTVEQDTHFHDLEAVNFDEAVLDRVLRRKLQLRAAQLVDLSDEFASTRVPSVMRAREVEQREHEREAMEEYLLEQMQHSDSYNDGKLLVEVFRETVDALELNPRVAPREVLLALAASDRDDMVAYGDLVAVAADMIDTMSGDGSASNIDQMTVGTEEDDEALDAFEVVSARQTHYTVEKLVALLEAHAERAAEAANAMAARRAAAEMEAQQDMTIGVLEETKEGENEEEDEDEEEEVSPEAAPTADDTSPAAAAAAAEEDAEMRSTSRRRSSTGRRGSSAKQHPRMTRHQLRGVLETPQLLLSEAEINLTLALAETKTNANGIEEVLCEKLGPLLRRVRRMIFRFQRRGFLDRMEKYLLHQFQAFEKRNLQGASTHLKQRLTQKEVKAALKGMQKLLLSPYQIMQLVALTEERAGSPDHLVYYQKIIPQLAKYMRELVDVATLSEKSALLHEMGVWDFTSVGLPSENVVRQASYDCFESFDHGHLGVISVDDFHEALKQLAQTHGFPVGTMTEMKQLSVLADPNGNGRVNYAFFQHLMYPLLLFLLQETEVAAGREGTRTRHNEVLKSA</sequence>
<feature type="compositionally biased region" description="Basic residues" evidence="1">
    <location>
        <begin position="358"/>
        <end position="367"/>
    </location>
</feature>
<dbReference type="EMBL" id="JH159152">
    <property type="protein sequence ID" value="EGZ23642.1"/>
    <property type="molecule type" value="Genomic_DNA"/>
</dbReference>
<organism evidence="2 3">
    <name type="scientific">Phytophthora sojae (strain P6497)</name>
    <name type="common">Soybean stem and root rot agent</name>
    <name type="synonym">Phytophthora megasperma f. sp. glycines</name>
    <dbReference type="NCBI Taxonomy" id="1094619"/>
    <lineage>
        <taxon>Eukaryota</taxon>
        <taxon>Sar</taxon>
        <taxon>Stramenopiles</taxon>
        <taxon>Oomycota</taxon>
        <taxon>Peronosporomycetes</taxon>
        <taxon>Peronosporales</taxon>
        <taxon>Peronosporaceae</taxon>
        <taxon>Phytophthora</taxon>
    </lineage>
</organism>
<name>G4YU87_PHYSP</name>
<dbReference type="Gene3D" id="1.10.238.10">
    <property type="entry name" value="EF-hand"/>
    <property type="match status" value="1"/>
</dbReference>
<accession>G4YU87</accession>
<evidence type="ECO:0000256" key="1">
    <source>
        <dbReference type="SAM" id="MobiDB-lite"/>
    </source>
</evidence>
<gene>
    <name evidence="2" type="ORF">PHYSODRAFT_255079</name>
</gene>
<dbReference type="InterPro" id="IPR025663">
    <property type="entry name" value="AKAP_28"/>
</dbReference>
<dbReference type="KEGG" id="psoj:PHYSODRAFT_255079"/>
<dbReference type="Proteomes" id="UP000002640">
    <property type="component" value="Unassembled WGS sequence"/>
</dbReference>
<dbReference type="SUPFAM" id="SSF47473">
    <property type="entry name" value="EF-hand"/>
    <property type="match status" value="1"/>
</dbReference>
<dbReference type="RefSeq" id="XP_009518930.1">
    <property type="nucleotide sequence ID" value="XM_009520635.1"/>
</dbReference>
<dbReference type="AlphaFoldDB" id="G4YU87"/>
<dbReference type="OMA" id="IPRMAQQ"/>
<feature type="region of interest" description="Disordered" evidence="1">
    <location>
        <begin position="296"/>
        <end position="369"/>
    </location>
</feature>